<dbReference type="PANTHER" id="PTHR24321:SF8">
    <property type="entry name" value="ESTRADIOL 17-BETA-DEHYDROGENASE 8-RELATED"/>
    <property type="match status" value="1"/>
</dbReference>
<dbReference type="InterPro" id="IPR020904">
    <property type="entry name" value="Sc_DH/Rdtase_CS"/>
</dbReference>
<dbReference type="FunFam" id="3.40.50.720:FF:000084">
    <property type="entry name" value="Short-chain dehydrogenase reductase"/>
    <property type="match status" value="1"/>
</dbReference>
<comment type="similarity">
    <text evidence="1">Belongs to the short-chain dehydrogenases/reductases (SDR) family.</text>
</comment>
<name>A0A3N0C8H4_9MICC</name>
<dbReference type="PANTHER" id="PTHR24321">
    <property type="entry name" value="DEHYDROGENASES, SHORT CHAIN"/>
    <property type="match status" value="1"/>
</dbReference>
<keyword evidence="4" id="KW-1185">Reference proteome</keyword>
<evidence type="ECO:0000256" key="2">
    <source>
        <dbReference type="ARBA" id="ARBA00023002"/>
    </source>
</evidence>
<evidence type="ECO:0000313" key="3">
    <source>
        <dbReference type="EMBL" id="RNL59768.1"/>
    </source>
</evidence>
<dbReference type="InterPro" id="IPR036291">
    <property type="entry name" value="NAD(P)-bd_dom_sf"/>
</dbReference>
<dbReference type="NCBIfam" id="NF005559">
    <property type="entry name" value="PRK07231.1"/>
    <property type="match status" value="1"/>
</dbReference>
<reference evidence="3 4" key="1">
    <citation type="submission" date="2018-10" db="EMBL/GenBank/DDBJ databases">
        <title>Genome sequencing of Arthrobacter oryzae TNB02.</title>
        <authorList>
            <person name="Cho Y.-J."/>
            <person name="Cho A."/>
            <person name="Kim O.-S."/>
        </authorList>
    </citation>
    <scope>NUCLEOTIDE SEQUENCE [LARGE SCALE GENOMIC DNA]</scope>
    <source>
        <strain evidence="3 4">TNB02</strain>
    </source>
</reference>
<sequence>MGRLDGKVALISGGARGIGAAMAARMTEEGARVVIGDILDEDGGQLAAGLGDAARYVHLDVTTPADWDAAVQEAVDSFGGLSILVNNAGIVTFGRIDEYPHDEWTRIIEVNLTGVFNGIKAAVPALARAGAASIINVSSIAGLRGYAQIAGYTASKFGVRGLTKSAALDLGDMGIRVNSIHPGVIETPMTAGMAFDFAEMPVHRIGQPREVADLAVYLAGDESSFVTGAEFVIDGGDTAGTSIPPRDSADH</sequence>
<protein>
    <submittedName>
        <fullName evidence="3">Glucose 1-dehydrogenase</fullName>
        <ecNumber evidence="3">1.1.1.47</ecNumber>
    </submittedName>
</protein>
<dbReference type="PRINTS" id="PR00080">
    <property type="entry name" value="SDRFAMILY"/>
</dbReference>
<dbReference type="OrthoDB" id="4288312at2"/>
<dbReference type="PRINTS" id="PR00081">
    <property type="entry name" value="GDHRDH"/>
</dbReference>
<evidence type="ECO:0000256" key="1">
    <source>
        <dbReference type="ARBA" id="ARBA00006484"/>
    </source>
</evidence>
<dbReference type="PROSITE" id="PS00061">
    <property type="entry name" value="ADH_SHORT"/>
    <property type="match status" value="1"/>
</dbReference>
<dbReference type="EC" id="1.1.1.47" evidence="3"/>
<dbReference type="EMBL" id="RBED01000034">
    <property type="protein sequence ID" value="RNL59768.1"/>
    <property type="molecule type" value="Genomic_DNA"/>
</dbReference>
<dbReference type="SUPFAM" id="SSF51735">
    <property type="entry name" value="NAD(P)-binding Rossmann-fold domains"/>
    <property type="match status" value="1"/>
</dbReference>
<dbReference type="Gene3D" id="3.40.50.720">
    <property type="entry name" value="NAD(P)-binding Rossmann-like Domain"/>
    <property type="match status" value="1"/>
</dbReference>
<dbReference type="GO" id="GO:0047936">
    <property type="term" value="F:glucose 1-dehydrogenase [NAD(P)+] activity"/>
    <property type="evidence" value="ECO:0007669"/>
    <property type="project" value="UniProtKB-EC"/>
</dbReference>
<dbReference type="Pfam" id="PF13561">
    <property type="entry name" value="adh_short_C2"/>
    <property type="match status" value="1"/>
</dbReference>
<dbReference type="Proteomes" id="UP000273807">
    <property type="component" value="Unassembled WGS sequence"/>
</dbReference>
<dbReference type="InterPro" id="IPR002347">
    <property type="entry name" value="SDR_fam"/>
</dbReference>
<keyword evidence="2 3" id="KW-0560">Oxidoreductase</keyword>
<dbReference type="AlphaFoldDB" id="A0A3N0C8H4"/>
<evidence type="ECO:0000313" key="4">
    <source>
        <dbReference type="Proteomes" id="UP000273807"/>
    </source>
</evidence>
<organism evidence="3 4">
    <name type="scientific">Arthrobacter oryzae</name>
    <dbReference type="NCBI Taxonomy" id="409290"/>
    <lineage>
        <taxon>Bacteria</taxon>
        <taxon>Bacillati</taxon>
        <taxon>Actinomycetota</taxon>
        <taxon>Actinomycetes</taxon>
        <taxon>Micrococcales</taxon>
        <taxon>Micrococcaceae</taxon>
        <taxon>Arthrobacter</taxon>
    </lineage>
</organism>
<comment type="caution">
    <text evidence="3">The sequence shown here is derived from an EMBL/GenBank/DDBJ whole genome shotgun (WGS) entry which is preliminary data.</text>
</comment>
<accession>A0A3N0C8H4</accession>
<gene>
    <name evidence="3" type="ORF">D7003_02015</name>
</gene>
<proteinExistence type="inferred from homology"/>
<dbReference type="RefSeq" id="WP_123253834.1">
    <property type="nucleotide sequence ID" value="NZ_RBED01000034.1"/>
</dbReference>